<dbReference type="GO" id="GO:0003723">
    <property type="term" value="F:RNA binding"/>
    <property type="evidence" value="ECO:0007669"/>
    <property type="project" value="UniProtKB-KW"/>
</dbReference>
<evidence type="ECO:0000256" key="11">
    <source>
        <dbReference type="ARBA" id="ARBA00022839"/>
    </source>
</evidence>
<keyword evidence="18" id="KW-1185">Reference proteome</keyword>
<dbReference type="InterPro" id="IPR022966">
    <property type="entry name" value="RNase_II/R_CS"/>
</dbReference>
<evidence type="ECO:0000259" key="16">
    <source>
        <dbReference type="SMART" id="SM00955"/>
    </source>
</evidence>
<dbReference type="GO" id="GO:0008859">
    <property type="term" value="F:exoribonuclease II activity"/>
    <property type="evidence" value="ECO:0007669"/>
    <property type="project" value="UniProtKB-EC"/>
</dbReference>
<evidence type="ECO:0000256" key="3">
    <source>
        <dbReference type="ARBA" id="ARBA00004496"/>
    </source>
</evidence>
<sequence>MLIKTEKLVHIKKNSRNFINVVREHYLRDDIPCKSSACYQNCVQPKGLPLLTDEQKTTHYVIPDITCCRKYLEILELKELTNIIFLQSVVQQIKKKAGKRVSKNITGIHKNPLKSSIVFDNEFHQSCYVQRKEGQDLDEWFWKNVYSTAQWFHQHLQQKISIIILTECEEVLKNYGSETPGIFVMSMTDYINGFWPDLNEAKDLMESLSSINDVEELNIGASICKEFHEYFPNQVLEAGIKSGRFFANYLKVNKHRPMMEAFIQKGDGKISSSSTSTNNISQVLIHGTAARNRAVDGDSVVVELLPESQWKSRSTSIHQHSESNSSSTNQHNDSDDKMATGRVVGVLQRNLRDYVVSIPEEEINSRSSKVLVVPWDRKIPKIRITTRQKDRLTTERFVVRIDSWDVGSLYPNGHFVKSLGPAGNVETEIASILMEHGLSVIPFSEGILKEMPVNTKVNEWKMCDGEIQRRKDLRESHLIFSIDPKGCEDVDDTLSVRKLANGNWELGVHIADVTYFVQPNSLTDLQARSKTTTVYLADRRYDMLPAILSSDLCSLISEQDRYAVSVIWELNPIGDVINVWYGRTIICSKYKLFYEAAQQIATGEMDFKEALENVPELQKVQDEKKCRQQFEEMKQAIQHLMLMARQIKFKRSQLGAIDLQSSEVQLEMNEAKDIKGLAAKQPLEVHETIAECMIFANHWVAKKIKESFPSKSILRRHPPPNQEFFSTLKECAQAKGFTVNTCTNHLLADSLNRCTDEDSNTNKIFRMLGTQAMMVASYFSTGSLKEELFSHYGLALDSYTHFTSPIRRYADVLVHRLLLASIGDELTNQSELLNNKDLQELCEHINVKHREADQAQKESLDFFQAMYFKEHSEDDEICVVDALVYQFKSNGVLVFIPKFGIKGAVPLRDNEGNIACHCGDKIKYVSGSMITEGAEIVLKYSNGKKDHIVNIFTYIKVRIKVISSTMHADRLQFEMTSFHSNITMTTNEHTNGGKLNVTKSDLIKDVKNTESEMLNRKEENEKEVSKREKSSLKKKYGQTHSSVSMYEMFRSFKMDSLTVDRGKATHK</sequence>
<evidence type="ECO:0000256" key="12">
    <source>
        <dbReference type="ARBA" id="ARBA00022842"/>
    </source>
</evidence>
<comment type="subcellular location">
    <subcellularLocation>
        <location evidence="3">Cytoplasm</location>
    </subcellularLocation>
</comment>
<dbReference type="EnsemblMetazoa" id="CLYHEMT019044.1">
    <property type="protein sequence ID" value="CLYHEMP019044.1"/>
    <property type="gene ID" value="CLYHEMG019044"/>
</dbReference>
<dbReference type="Gene3D" id="3.40.50.1010">
    <property type="entry name" value="5'-nuclease"/>
    <property type="match status" value="1"/>
</dbReference>
<dbReference type="GeneID" id="136799370"/>
<dbReference type="FunFam" id="3.40.50.1010:FF:000021">
    <property type="entry name" value="DIS3-like exonuclease 1 isoform X1"/>
    <property type="match status" value="1"/>
</dbReference>
<dbReference type="Gene3D" id="2.40.50.140">
    <property type="entry name" value="Nucleic acid-binding proteins"/>
    <property type="match status" value="1"/>
</dbReference>
<comment type="catalytic activity">
    <reaction evidence="1">
        <text>Exonucleolytic cleavage in the 3'- to 5'-direction to yield nucleoside 5'-phosphates.</text>
        <dbReference type="EC" id="3.1.13.1"/>
    </reaction>
</comment>
<evidence type="ECO:0000256" key="1">
    <source>
        <dbReference type="ARBA" id="ARBA00001849"/>
    </source>
</evidence>
<dbReference type="RefSeq" id="XP_066912185.1">
    <property type="nucleotide sequence ID" value="XM_067056084.1"/>
</dbReference>
<dbReference type="Proteomes" id="UP000594262">
    <property type="component" value="Unplaced"/>
</dbReference>
<accession>A0A7M5X8U0</accession>
<dbReference type="PANTHER" id="PTHR23355">
    <property type="entry name" value="RIBONUCLEASE"/>
    <property type="match status" value="1"/>
</dbReference>
<comment type="similarity">
    <text evidence="4 14">Belongs to the RNR ribonuclease family.</text>
</comment>
<keyword evidence="12" id="KW-0460">Magnesium</keyword>
<dbReference type="GO" id="GO:0006402">
    <property type="term" value="P:mRNA catabolic process"/>
    <property type="evidence" value="ECO:0007669"/>
    <property type="project" value="TreeGrafter"/>
</dbReference>
<keyword evidence="13" id="KW-0694">RNA-binding</keyword>
<dbReference type="SUPFAM" id="SSF50249">
    <property type="entry name" value="Nucleic acid-binding proteins"/>
    <property type="match status" value="3"/>
</dbReference>
<keyword evidence="8" id="KW-0540">Nuclease</keyword>
<evidence type="ECO:0000256" key="5">
    <source>
        <dbReference type="ARBA" id="ARBA00012163"/>
    </source>
</evidence>
<dbReference type="FunFam" id="2.40.50.700:FF:000004">
    <property type="entry name" value="Exosome complex exonuclease RRP44 homolog A"/>
    <property type="match status" value="1"/>
</dbReference>
<evidence type="ECO:0000256" key="6">
    <source>
        <dbReference type="ARBA" id="ARBA00016366"/>
    </source>
</evidence>
<dbReference type="EC" id="3.1.13.1" evidence="5"/>
<evidence type="ECO:0000256" key="8">
    <source>
        <dbReference type="ARBA" id="ARBA00022722"/>
    </source>
</evidence>
<dbReference type="AlphaFoldDB" id="A0A7M5X8U0"/>
<feature type="compositionally biased region" description="Basic and acidic residues" evidence="15">
    <location>
        <begin position="1013"/>
        <end position="1031"/>
    </location>
</feature>
<dbReference type="GO" id="GO:0000177">
    <property type="term" value="C:cytoplasmic exosome (RNase complex)"/>
    <property type="evidence" value="ECO:0007669"/>
    <property type="project" value="TreeGrafter"/>
</dbReference>
<feature type="region of interest" description="Disordered" evidence="15">
    <location>
        <begin position="1013"/>
        <end position="1037"/>
    </location>
</feature>
<dbReference type="InterPro" id="IPR041505">
    <property type="entry name" value="Dis3_CSD2"/>
</dbReference>
<dbReference type="GO" id="GO:0016075">
    <property type="term" value="P:rRNA catabolic process"/>
    <property type="evidence" value="ECO:0007669"/>
    <property type="project" value="TreeGrafter"/>
</dbReference>
<evidence type="ECO:0000256" key="2">
    <source>
        <dbReference type="ARBA" id="ARBA00001946"/>
    </source>
</evidence>
<dbReference type="InterPro" id="IPR012340">
    <property type="entry name" value="NA-bd_OB-fold"/>
</dbReference>
<feature type="compositionally biased region" description="Low complexity" evidence="15">
    <location>
        <begin position="314"/>
        <end position="331"/>
    </location>
</feature>
<feature type="domain" description="RNB" evidence="16">
    <location>
        <begin position="470"/>
        <end position="824"/>
    </location>
</feature>
<reference evidence="17" key="1">
    <citation type="submission" date="2021-01" db="UniProtKB">
        <authorList>
            <consortium name="EnsemblMetazoa"/>
        </authorList>
    </citation>
    <scope>IDENTIFICATION</scope>
</reference>
<dbReference type="GO" id="GO:0010467">
    <property type="term" value="P:gene expression"/>
    <property type="evidence" value="ECO:0007669"/>
    <property type="project" value="UniProtKB-ARBA"/>
</dbReference>
<evidence type="ECO:0000313" key="18">
    <source>
        <dbReference type="Proteomes" id="UP000594262"/>
    </source>
</evidence>
<dbReference type="InterPro" id="IPR033770">
    <property type="entry name" value="RRP44_S1"/>
</dbReference>
<keyword evidence="9" id="KW-0378">Hydrolase</keyword>
<evidence type="ECO:0000256" key="13">
    <source>
        <dbReference type="ARBA" id="ARBA00022884"/>
    </source>
</evidence>
<evidence type="ECO:0000256" key="10">
    <source>
        <dbReference type="ARBA" id="ARBA00022835"/>
    </source>
</evidence>
<evidence type="ECO:0000256" key="9">
    <source>
        <dbReference type="ARBA" id="ARBA00022801"/>
    </source>
</evidence>
<proteinExistence type="inferred from homology"/>
<feature type="region of interest" description="Disordered" evidence="15">
    <location>
        <begin position="312"/>
        <end position="337"/>
    </location>
</feature>
<evidence type="ECO:0000256" key="4">
    <source>
        <dbReference type="ARBA" id="ARBA00005785"/>
    </source>
</evidence>
<dbReference type="InterPro" id="IPR033771">
    <property type="entry name" value="Rrp44_CSD1"/>
</dbReference>
<dbReference type="PANTHER" id="PTHR23355:SF30">
    <property type="entry name" value="DIS3-LIKE EXONUCLEASE 1"/>
    <property type="match status" value="1"/>
</dbReference>
<protein>
    <recommendedName>
        <fullName evidence="6">DIS3-like exonuclease 1</fullName>
        <ecNumber evidence="5">3.1.13.1</ecNumber>
    </recommendedName>
</protein>
<dbReference type="Pfam" id="PF17216">
    <property type="entry name" value="Rrp44_CSD1"/>
    <property type="match status" value="1"/>
</dbReference>
<evidence type="ECO:0000256" key="15">
    <source>
        <dbReference type="SAM" id="MobiDB-lite"/>
    </source>
</evidence>
<dbReference type="CDD" id="cd09862">
    <property type="entry name" value="PIN_Rrp44-like"/>
    <property type="match status" value="1"/>
</dbReference>
<dbReference type="SMART" id="SM00955">
    <property type="entry name" value="RNB"/>
    <property type="match status" value="1"/>
</dbReference>
<dbReference type="Gene3D" id="2.40.50.700">
    <property type="match status" value="1"/>
</dbReference>
<organism evidence="17 18">
    <name type="scientific">Clytia hemisphaerica</name>
    <dbReference type="NCBI Taxonomy" id="252671"/>
    <lineage>
        <taxon>Eukaryota</taxon>
        <taxon>Metazoa</taxon>
        <taxon>Cnidaria</taxon>
        <taxon>Hydrozoa</taxon>
        <taxon>Hydroidolina</taxon>
        <taxon>Leptothecata</taxon>
        <taxon>Obeliida</taxon>
        <taxon>Clytiidae</taxon>
        <taxon>Clytia</taxon>
    </lineage>
</organism>
<evidence type="ECO:0000256" key="7">
    <source>
        <dbReference type="ARBA" id="ARBA00022490"/>
    </source>
</evidence>
<dbReference type="InterPro" id="IPR001900">
    <property type="entry name" value="RNase_II/R"/>
</dbReference>
<evidence type="ECO:0000256" key="14">
    <source>
        <dbReference type="RuleBase" id="RU003901"/>
    </source>
</evidence>
<dbReference type="GO" id="GO:0019899">
    <property type="term" value="F:enzyme binding"/>
    <property type="evidence" value="ECO:0007669"/>
    <property type="project" value="UniProtKB-ARBA"/>
</dbReference>
<dbReference type="PROSITE" id="PS01175">
    <property type="entry name" value="RIBONUCLEASE_II"/>
    <property type="match status" value="1"/>
</dbReference>
<dbReference type="InterPro" id="IPR050180">
    <property type="entry name" value="RNR_Ribonuclease"/>
</dbReference>
<evidence type="ECO:0000313" key="17">
    <source>
        <dbReference type="EnsemblMetazoa" id="CLYHEMP019044.1"/>
    </source>
</evidence>
<keyword evidence="11" id="KW-0269">Exonuclease</keyword>
<keyword evidence="7" id="KW-0963">Cytoplasm</keyword>
<dbReference type="Pfam" id="PF00773">
    <property type="entry name" value="RNB"/>
    <property type="match status" value="1"/>
</dbReference>
<dbReference type="Gene3D" id="2.40.50.690">
    <property type="match status" value="1"/>
</dbReference>
<keyword evidence="10" id="KW-0271">Exosome</keyword>
<comment type="cofactor">
    <cofactor evidence="2">
        <name>Mg(2+)</name>
        <dbReference type="ChEBI" id="CHEBI:18420"/>
    </cofactor>
</comment>
<dbReference type="Pfam" id="PF17215">
    <property type="entry name" value="Rrp44_S1"/>
    <property type="match status" value="1"/>
</dbReference>
<dbReference type="Pfam" id="PF17849">
    <property type="entry name" value="OB_Dis3"/>
    <property type="match status" value="1"/>
</dbReference>
<dbReference type="OrthoDB" id="372421at2759"/>
<name>A0A7M5X8U0_9CNID</name>